<dbReference type="OrthoDB" id="9989112at2759"/>
<dbReference type="AlphaFoldDB" id="A0A7R8ZX76"/>
<accession>A0A7R8ZX76</accession>
<dbReference type="SMART" id="SM00175">
    <property type="entry name" value="RAB"/>
    <property type="match status" value="1"/>
</dbReference>
<dbReference type="GO" id="GO:0005525">
    <property type="term" value="F:GTP binding"/>
    <property type="evidence" value="ECO:0007669"/>
    <property type="project" value="UniProtKB-KW"/>
</dbReference>
<dbReference type="PANTHER" id="PTHR47977">
    <property type="entry name" value="RAS-RELATED PROTEIN RAB"/>
    <property type="match status" value="1"/>
</dbReference>
<dbReference type="PRINTS" id="PR00449">
    <property type="entry name" value="RASTRNSFRMNG"/>
</dbReference>
<name>A0A7R8ZX76_9CRUS</name>
<feature type="non-terminal residue" evidence="3">
    <location>
        <position position="1"/>
    </location>
</feature>
<evidence type="ECO:0000313" key="3">
    <source>
        <dbReference type="EMBL" id="CAD7235307.1"/>
    </source>
</evidence>
<keyword evidence="2" id="KW-0342">GTP-binding</keyword>
<gene>
    <name evidence="3" type="ORF">CTOB1V02_LOCUS13122</name>
</gene>
<dbReference type="Pfam" id="PF00071">
    <property type="entry name" value="Ras"/>
    <property type="match status" value="1"/>
</dbReference>
<keyword evidence="1" id="KW-0547">Nucleotide-binding</keyword>
<dbReference type="GO" id="GO:0003924">
    <property type="term" value="F:GTPase activity"/>
    <property type="evidence" value="ECO:0007669"/>
    <property type="project" value="InterPro"/>
</dbReference>
<dbReference type="EMBL" id="OB672139">
    <property type="protein sequence ID" value="CAD7235307.1"/>
    <property type="molecule type" value="Genomic_DNA"/>
</dbReference>
<proteinExistence type="predicted"/>
<reference evidence="3" key="1">
    <citation type="submission" date="2020-11" db="EMBL/GenBank/DDBJ databases">
        <authorList>
            <person name="Tran Van P."/>
        </authorList>
    </citation>
    <scope>NUCLEOTIDE SEQUENCE</scope>
</reference>
<evidence type="ECO:0000256" key="1">
    <source>
        <dbReference type="ARBA" id="ARBA00022741"/>
    </source>
</evidence>
<dbReference type="SUPFAM" id="SSF52540">
    <property type="entry name" value="P-loop containing nucleoside triphosphate hydrolases"/>
    <property type="match status" value="1"/>
</dbReference>
<organism evidence="3">
    <name type="scientific">Cyprideis torosa</name>
    <dbReference type="NCBI Taxonomy" id="163714"/>
    <lineage>
        <taxon>Eukaryota</taxon>
        <taxon>Metazoa</taxon>
        <taxon>Ecdysozoa</taxon>
        <taxon>Arthropoda</taxon>
        <taxon>Crustacea</taxon>
        <taxon>Oligostraca</taxon>
        <taxon>Ostracoda</taxon>
        <taxon>Podocopa</taxon>
        <taxon>Podocopida</taxon>
        <taxon>Cytherocopina</taxon>
        <taxon>Cytheroidea</taxon>
        <taxon>Cytherideidae</taxon>
        <taxon>Cyprideis</taxon>
    </lineage>
</organism>
<dbReference type="Gene3D" id="3.40.50.300">
    <property type="entry name" value="P-loop containing nucleotide triphosphate hydrolases"/>
    <property type="match status" value="1"/>
</dbReference>
<evidence type="ECO:0000256" key="2">
    <source>
        <dbReference type="ARBA" id="ARBA00023134"/>
    </source>
</evidence>
<dbReference type="SMART" id="SM00173">
    <property type="entry name" value="RAS"/>
    <property type="match status" value="1"/>
</dbReference>
<dbReference type="FunFam" id="3.40.50.300:FF:001447">
    <property type="entry name" value="Ras-related protein Rab-1B"/>
    <property type="match status" value="1"/>
</dbReference>
<sequence length="186" mass="20726">MSVRNPEGDYLKLVVIGDSGVGKTSLVRRYQTVTSGDLVYLSTTGINISTLEIELDGETITAMIWDAERPISSRISNTEEGALSAYHNEAHGIIIVYDCTDQESFTNVRQWLEEIERYAPENVNKLLVGSKCDLESKKVIDASMARELANELDIPFLETSAKNSTNVEMAFQTMLGQIPEAIRELY</sequence>
<dbReference type="InterPro" id="IPR027417">
    <property type="entry name" value="P-loop_NTPase"/>
</dbReference>
<protein>
    <submittedName>
        <fullName evidence="3">Uncharacterized protein</fullName>
    </submittedName>
</protein>
<dbReference type="InterPro" id="IPR001806">
    <property type="entry name" value="Small_GTPase"/>
</dbReference>
<dbReference type="PROSITE" id="PS51419">
    <property type="entry name" value="RAB"/>
    <property type="match status" value="1"/>
</dbReference>
<dbReference type="InterPro" id="IPR050227">
    <property type="entry name" value="Rab"/>
</dbReference>
<dbReference type="InterPro" id="IPR005225">
    <property type="entry name" value="Small_GTP-bd"/>
</dbReference>
<dbReference type="SMART" id="SM00174">
    <property type="entry name" value="RHO"/>
    <property type="match status" value="1"/>
</dbReference>
<dbReference type="PROSITE" id="PS51421">
    <property type="entry name" value="RAS"/>
    <property type="match status" value="1"/>
</dbReference>
<dbReference type="NCBIfam" id="TIGR00231">
    <property type="entry name" value="small_GTP"/>
    <property type="match status" value="1"/>
</dbReference>